<evidence type="ECO:0000256" key="8">
    <source>
        <dbReference type="SAM" id="Coils"/>
    </source>
</evidence>
<evidence type="ECO:0000313" key="14">
    <source>
        <dbReference type="Proteomes" id="UP000823388"/>
    </source>
</evidence>
<dbReference type="GO" id="GO:0005524">
    <property type="term" value="F:ATP binding"/>
    <property type="evidence" value="ECO:0007669"/>
    <property type="project" value="InterPro"/>
</dbReference>
<keyword evidence="6" id="KW-0539">Nucleus</keyword>
<dbReference type="InterPro" id="IPR027417">
    <property type="entry name" value="P-loop_NTPase"/>
</dbReference>
<dbReference type="OrthoDB" id="885191at2759"/>
<dbReference type="InterPro" id="IPR038718">
    <property type="entry name" value="SNF2-like_sf"/>
</dbReference>
<feature type="compositionally biased region" description="Low complexity" evidence="9">
    <location>
        <begin position="1767"/>
        <end position="1778"/>
    </location>
</feature>
<evidence type="ECO:0000313" key="13">
    <source>
        <dbReference type="EMBL" id="KAG2603639.1"/>
    </source>
</evidence>
<dbReference type="InterPro" id="IPR011011">
    <property type="entry name" value="Znf_FYVE_PHD"/>
</dbReference>
<feature type="compositionally biased region" description="Gly residues" evidence="9">
    <location>
        <begin position="1"/>
        <end position="15"/>
    </location>
</feature>
<dbReference type="InterPro" id="IPR056882">
    <property type="entry name" value="MOM1_dom"/>
</dbReference>
<dbReference type="Gene3D" id="3.30.40.10">
    <property type="entry name" value="Zinc/RING finger domain, C3HC4 (zinc finger)"/>
    <property type="match status" value="1"/>
</dbReference>
<name>A0A8T0T5X4_PANVG</name>
<feature type="region of interest" description="Disordered" evidence="9">
    <location>
        <begin position="1748"/>
        <end position="1808"/>
    </location>
</feature>
<dbReference type="InterPro" id="IPR000953">
    <property type="entry name" value="Chromo/chromo_shadow_dom"/>
</dbReference>
<dbReference type="PROSITE" id="PS50013">
    <property type="entry name" value="CHROMO_2"/>
    <property type="match status" value="1"/>
</dbReference>
<feature type="compositionally biased region" description="Low complexity" evidence="9">
    <location>
        <begin position="46"/>
        <end position="56"/>
    </location>
</feature>
<organism evidence="13 14">
    <name type="scientific">Panicum virgatum</name>
    <name type="common">Blackwell switchgrass</name>
    <dbReference type="NCBI Taxonomy" id="38727"/>
    <lineage>
        <taxon>Eukaryota</taxon>
        <taxon>Viridiplantae</taxon>
        <taxon>Streptophyta</taxon>
        <taxon>Embryophyta</taxon>
        <taxon>Tracheophyta</taxon>
        <taxon>Spermatophyta</taxon>
        <taxon>Magnoliopsida</taxon>
        <taxon>Liliopsida</taxon>
        <taxon>Poales</taxon>
        <taxon>Poaceae</taxon>
        <taxon>PACMAD clade</taxon>
        <taxon>Panicoideae</taxon>
        <taxon>Panicodae</taxon>
        <taxon>Paniceae</taxon>
        <taxon>Panicinae</taxon>
        <taxon>Panicum</taxon>
        <taxon>Panicum sect. Hiantes</taxon>
    </lineage>
</organism>
<sequence>MANTRSGGGGGGPAGSGAPRDGHTTPPPPASATATRKLPNARETRGTTAAAADAHTPSLRRSTRETRGKNKYKQLPATTSSHRSATRLTRDATAIATPISASSPKRSARARNTSGSPSPLSNQDSNGTSTSAPIAKRKTEDDAQTATTQSKKQKRLMNTKRYIALFGPEESPKSPVLAIPLREDKENASKMQAQDDAAVLVDEESNAQEQVNREPSSGADNKVLEGHSSDLHEMPEVILEGDELKIRSHQSDLVSESYMPVEMCSLNKAAECISILDIGEQASCDSNQNSLPELQNMDCSTAHHEEASKAIEDGDSTGIQGACISRHNEAIRCDETDYNDMCVGCRSRETSVILKSCDGKGCKRHYHLSCMDPPLDVSLGIWLCTMCTKKRIQFGIYSISEGIESLLDVKEGADNSKQYFVKYKNLAHVHNRWVSESDIVDSTLQGCDLISKFSKRIHKEKTIRWKQEWAEPHRLLKRRSLMPPKEAEGFFNSLGDKIAYCNVEWLVKWKGLGYEHATWELETSSFLCTPEAEELKRSYENRVEAARRVSDPAKVDKVKGGMFQKLQRLPDGCPPGLDDDLLSSLNQLLEFWHNSRGAVFIDDQERVIKTILFVMSILPHICRPLLIVSTSASLSLWETKFSRLAASINVVVYNGEKDVRKSIRDLEFYEDGSVILQVLLSHPDAILEDIEAIGQISWEAVMVDDCQNSRVSKCLEQLKELPTNFRMVLLSSSLKENIPEYINLLSFLNPEENGTFSVSNGVSFDTAGTLAVLKAKLARYVALERKADSSKLLEYWVPAHLSPVQLEMYCYTLLSNSPALRSHSKTDSVGALRNILVSLRKCCDHPYLVDQMLQNSLTKGHPVTDILDIGVRSCGKLLLLDKMLQMIRTEGLRVLILTQSGGGSGNPIGDILDDFVRQRFGFESYERVERGLLLQKKQTAMNMFNDKSKGRFIFLIDSRACGPSIKLSSVDAIIIYGSDWNPVNDLRALQRVSMESQSERVPIFRLYSSCTVEEKALILAKHGHILDSNILNITPSLSHCLLSWGASCLFNRLEEFQNPSHSCKGSDADELLVNNVASEFSTKLPNKVELSNEMDNAAISQAYLRGSFYFRDTVVVGEREGIASVDGDLPKFWVYWSSLLNGRSPRWQHISEPAQRSRRKIQNVEEQLKNTEQLEVTTEETDEARIKRRRIGEVMDSSPKVPPGKNDTILSENNTPSSSHQISVEDTWQELERNNLHGTQKGLHVQLKPELSKLYKLLQLPENVKSLCEESLEYILKNHQISPEDKGILHAFNIALCWRAASLLKHKINRTESLTLAVKNLNYECTEELAEYVYGKLRILKKKFARRAGEMSKQNHTASVSNISTCELENSVKLRNDELIPSQVTSVHGNSEAGSHREAAGDFWTEDIASGEKALLSDPGPHREECISRDELLGRIMEKRIKLVDKVFSLRGKSIQDKHSNQVSFLDRHRQKEVVKLREACSLVVEHLRRSQNHIAQEDRDGNIKLVIGWFTMLLCAFLNHMKCQHNRLDMQQSATWTKESQLKEEILQAAKSGQLDHTFDQDIPLPDSEFAMDEFSHFREVIGSCHVHAPAPTTPSLDDNSTMEITLVRSVNASEVVEEETQNTPEVLIQGPAFASLSVNGICNVSDGINSQGDASLAVHSLEPSGGDHRSTEHVEEGAVCVPVRGGTSERLGNSEVEVDTENRNTDFADSPHLDTPAFTAPSRQATLPVSEEVEIQDNLVTQCAQQSSQLSQGESEQADLSGVASSQLLQSERQQSIPVSNNLLERAQPDRSQRNHQTEVASGSVQSTELFPVASMMFNHPPIDAEPLKNELHRLRLYMDTVNKTHELKKTQLRMECSQEIEKIKQKYDLLIKEHDSTHLQQKKTLDDFYEKVLLNQSMAENFRVKFISQSAAQARAHAPTVRQTPQASQQAPMRPSGMGSSASSFALPSACRPPVPRLRVQAPQVEQPSSSLSHLSRSSLPSSQVVQPPPLIPDNLYRTSSAPLSHMPPPRGSYGVQSELAPRAPAPHLQFRSPKANSMPPGNQQQLLPTRVEATSPRTQPVLGANSSPSDSHLGPVATSGMSGLHSVLPATSLPSSSHPSHHQAQRVPPAPNPALQVAAPPGSNTAAPSITAVGQPSLSLDAWLTASLGLSGDAPRATAPATNGSGADVVCLSDDES</sequence>
<dbReference type="PROSITE" id="PS50016">
    <property type="entry name" value="ZF_PHD_2"/>
    <property type="match status" value="1"/>
</dbReference>
<dbReference type="InterPro" id="IPR001965">
    <property type="entry name" value="Znf_PHD"/>
</dbReference>
<dbReference type="Gene3D" id="6.10.250.1310">
    <property type="match status" value="1"/>
</dbReference>
<dbReference type="SUPFAM" id="SSF52540">
    <property type="entry name" value="P-loop containing nucleoside triphosphate hydrolases"/>
    <property type="match status" value="2"/>
</dbReference>
<feature type="domain" description="Chromo" evidence="10">
    <location>
        <begin position="485"/>
        <end position="551"/>
    </location>
</feature>
<feature type="compositionally biased region" description="Basic and acidic residues" evidence="9">
    <location>
        <begin position="1789"/>
        <end position="1799"/>
    </location>
</feature>
<feature type="compositionally biased region" description="Low complexity" evidence="9">
    <location>
        <begin position="1970"/>
        <end position="1989"/>
    </location>
</feature>
<evidence type="ECO:0000256" key="7">
    <source>
        <dbReference type="PROSITE-ProRule" id="PRU00146"/>
    </source>
</evidence>
<dbReference type="PROSITE" id="PS51194">
    <property type="entry name" value="HELICASE_CTER"/>
    <property type="match status" value="1"/>
</dbReference>
<evidence type="ECO:0000259" key="10">
    <source>
        <dbReference type="PROSITE" id="PS50013"/>
    </source>
</evidence>
<dbReference type="GO" id="GO:0008270">
    <property type="term" value="F:zinc ion binding"/>
    <property type="evidence" value="ECO:0007669"/>
    <property type="project" value="UniProtKB-KW"/>
</dbReference>
<comment type="caution">
    <text evidence="13">The sequence shown here is derived from an EMBL/GenBank/DDBJ whole genome shotgun (WGS) entry which is preliminary data.</text>
</comment>
<feature type="domain" description="Helicase C-terminal" evidence="12">
    <location>
        <begin position="879"/>
        <end position="1042"/>
    </location>
</feature>
<dbReference type="Gene3D" id="3.40.50.300">
    <property type="entry name" value="P-loop containing nucleotide triphosphate hydrolases"/>
    <property type="match status" value="1"/>
</dbReference>
<keyword evidence="3 7" id="KW-0863">Zinc-finger</keyword>
<dbReference type="SMART" id="SM00249">
    <property type="entry name" value="PHD"/>
    <property type="match status" value="1"/>
</dbReference>
<dbReference type="Pfam" id="PF00385">
    <property type="entry name" value="Chromo"/>
    <property type="match status" value="1"/>
</dbReference>
<keyword evidence="2" id="KW-0677">Repeat</keyword>
<evidence type="ECO:0000256" key="5">
    <source>
        <dbReference type="ARBA" id="ARBA00022833"/>
    </source>
</evidence>
<dbReference type="PANTHER" id="PTHR35116">
    <property type="entry name" value="HELICASE PROTEIN MOM1"/>
    <property type="match status" value="1"/>
</dbReference>
<dbReference type="GO" id="GO:0016787">
    <property type="term" value="F:hydrolase activity"/>
    <property type="evidence" value="ECO:0007669"/>
    <property type="project" value="UniProtKB-KW"/>
</dbReference>
<dbReference type="Pfam" id="PF25029">
    <property type="entry name" value="MOM1"/>
    <property type="match status" value="1"/>
</dbReference>
<dbReference type="SUPFAM" id="SSF54160">
    <property type="entry name" value="Chromo domain-like"/>
    <property type="match status" value="2"/>
</dbReference>
<dbReference type="PANTHER" id="PTHR35116:SF2">
    <property type="entry name" value="ATP-DEPENDENT HELICASE FAMILY PROTEIN-RELATED"/>
    <property type="match status" value="1"/>
</dbReference>
<accession>A0A8T0T5X4</accession>
<dbReference type="Gene3D" id="3.40.50.10810">
    <property type="entry name" value="Tandem AAA-ATPase domain"/>
    <property type="match status" value="1"/>
</dbReference>
<feature type="compositionally biased region" description="Polar residues" evidence="9">
    <location>
        <begin position="76"/>
        <end position="87"/>
    </location>
</feature>
<evidence type="ECO:0000256" key="1">
    <source>
        <dbReference type="ARBA" id="ARBA00022723"/>
    </source>
</evidence>
<feature type="domain" description="PHD-type" evidence="11">
    <location>
        <begin position="339"/>
        <end position="390"/>
    </location>
</feature>
<dbReference type="InterPro" id="IPR023780">
    <property type="entry name" value="Chromo_domain"/>
</dbReference>
<dbReference type="EMBL" id="CM029044">
    <property type="protein sequence ID" value="KAG2603639.1"/>
    <property type="molecule type" value="Genomic_DNA"/>
</dbReference>
<evidence type="ECO:0000256" key="6">
    <source>
        <dbReference type="ARBA" id="ARBA00023242"/>
    </source>
</evidence>
<feature type="region of interest" description="Disordered" evidence="9">
    <location>
        <begin position="1686"/>
        <end position="1728"/>
    </location>
</feature>
<evidence type="ECO:0008006" key="15">
    <source>
        <dbReference type="Google" id="ProtNLM"/>
    </source>
</evidence>
<dbReference type="SMART" id="SM00298">
    <property type="entry name" value="CHROMO"/>
    <property type="match status" value="2"/>
</dbReference>
<feature type="region of interest" description="Disordered" evidence="9">
    <location>
        <begin position="1"/>
        <end position="156"/>
    </location>
</feature>
<feature type="region of interest" description="Disordered" evidence="9">
    <location>
        <begin position="1919"/>
        <end position="2021"/>
    </location>
</feature>
<dbReference type="InterPro" id="IPR049730">
    <property type="entry name" value="SNF2/RAD54-like_C"/>
</dbReference>
<keyword evidence="8" id="KW-0175">Coiled coil</keyword>
<dbReference type="Pfam" id="PF00271">
    <property type="entry name" value="Helicase_C"/>
    <property type="match status" value="1"/>
</dbReference>
<evidence type="ECO:0000256" key="3">
    <source>
        <dbReference type="ARBA" id="ARBA00022771"/>
    </source>
</evidence>
<evidence type="ECO:0000256" key="2">
    <source>
        <dbReference type="ARBA" id="ARBA00022737"/>
    </source>
</evidence>
<proteinExistence type="predicted"/>
<dbReference type="InterPro" id="IPR000330">
    <property type="entry name" value="SNF2_N"/>
</dbReference>
<dbReference type="Proteomes" id="UP000823388">
    <property type="component" value="Chromosome 4N"/>
</dbReference>
<dbReference type="SUPFAM" id="SSF57903">
    <property type="entry name" value="FYVE/PHD zinc finger"/>
    <property type="match status" value="1"/>
</dbReference>
<evidence type="ECO:0000256" key="9">
    <source>
        <dbReference type="SAM" id="MobiDB-lite"/>
    </source>
</evidence>
<dbReference type="InterPro" id="IPR001650">
    <property type="entry name" value="Helicase_C-like"/>
</dbReference>
<gene>
    <name evidence="13" type="ORF">PVAP13_4NG001950</name>
</gene>
<dbReference type="InterPro" id="IPR039322">
    <property type="entry name" value="MOM1"/>
</dbReference>
<feature type="compositionally biased region" description="Polar residues" evidence="9">
    <location>
        <begin position="1208"/>
        <end position="1220"/>
    </location>
</feature>
<protein>
    <recommendedName>
        <fullName evidence="15">Helicase protein MOM1</fullName>
    </recommendedName>
</protein>
<dbReference type="GO" id="GO:0031507">
    <property type="term" value="P:heterochromatin formation"/>
    <property type="evidence" value="ECO:0007669"/>
    <property type="project" value="InterPro"/>
</dbReference>
<feature type="region of interest" description="Disordered" evidence="9">
    <location>
        <begin position="1194"/>
        <end position="1220"/>
    </location>
</feature>
<keyword evidence="5" id="KW-0862">Zinc</keyword>
<dbReference type="InterPro" id="IPR013083">
    <property type="entry name" value="Znf_RING/FYVE/PHD"/>
</dbReference>
<evidence type="ECO:0000259" key="11">
    <source>
        <dbReference type="PROSITE" id="PS50016"/>
    </source>
</evidence>
<evidence type="ECO:0000259" key="12">
    <source>
        <dbReference type="PROSITE" id="PS51194"/>
    </source>
</evidence>
<feature type="compositionally biased region" description="Low complexity" evidence="9">
    <location>
        <begin position="92"/>
        <end position="105"/>
    </location>
</feature>
<feature type="region of interest" description="Disordered" evidence="9">
    <location>
        <begin position="2062"/>
        <end position="2133"/>
    </location>
</feature>
<dbReference type="CDD" id="cd18793">
    <property type="entry name" value="SF2_C_SNF"/>
    <property type="match status" value="1"/>
</dbReference>
<dbReference type="InterPro" id="IPR016197">
    <property type="entry name" value="Chromo-like_dom_sf"/>
</dbReference>
<keyword evidence="1" id="KW-0479">Metal-binding</keyword>
<keyword evidence="4" id="KW-0378">Hydrolase</keyword>
<evidence type="ECO:0000256" key="4">
    <source>
        <dbReference type="ARBA" id="ARBA00022801"/>
    </source>
</evidence>
<feature type="compositionally biased region" description="Basic and acidic residues" evidence="9">
    <location>
        <begin position="1702"/>
        <end position="1714"/>
    </location>
</feature>
<dbReference type="Gene3D" id="2.40.50.40">
    <property type="match status" value="2"/>
</dbReference>
<reference evidence="13" key="1">
    <citation type="submission" date="2020-05" db="EMBL/GenBank/DDBJ databases">
        <title>WGS assembly of Panicum virgatum.</title>
        <authorList>
            <person name="Lovell J.T."/>
            <person name="Jenkins J."/>
            <person name="Shu S."/>
            <person name="Juenger T.E."/>
            <person name="Schmutz J."/>
        </authorList>
    </citation>
    <scope>NUCLEOTIDE SEQUENCE</scope>
    <source>
        <strain evidence="13">AP13</strain>
    </source>
</reference>
<feature type="compositionally biased region" description="Polar residues" evidence="9">
    <location>
        <begin position="112"/>
        <end position="132"/>
    </location>
</feature>
<feature type="compositionally biased region" description="Low complexity" evidence="9">
    <location>
        <begin position="1748"/>
        <end position="1757"/>
    </location>
</feature>
<feature type="coiled-coil region" evidence="8">
    <location>
        <begin position="1154"/>
        <end position="1181"/>
    </location>
</feature>
<dbReference type="InterPro" id="IPR019787">
    <property type="entry name" value="Znf_PHD-finger"/>
</dbReference>
<dbReference type="Pfam" id="PF00176">
    <property type="entry name" value="SNF2-rel_dom"/>
    <property type="match status" value="1"/>
</dbReference>
<feature type="compositionally biased region" description="Polar residues" evidence="9">
    <location>
        <begin position="1924"/>
        <end position="1934"/>
    </location>
</feature>
<feature type="region of interest" description="Disordered" evidence="9">
    <location>
        <begin position="2160"/>
        <end position="2181"/>
    </location>
</feature>
<keyword evidence="14" id="KW-1185">Reference proteome</keyword>